<evidence type="ECO:0000256" key="3">
    <source>
        <dbReference type="ARBA" id="ARBA00022448"/>
    </source>
</evidence>
<dbReference type="CDD" id="cd08761">
    <property type="entry name" value="Cyt_b561_CYB561D2_like"/>
    <property type="match status" value="1"/>
</dbReference>
<dbReference type="Gene3D" id="1.20.120.1770">
    <property type="match status" value="1"/>
</dbReference>
<dbReference type="EC" id="7.2.1.3" evidence="11"/>
<dbReference type="SMART" id="SM00665">
    <property type="entry name" value="B561"/>
    <property type="match status" value="1"/>
</dbReference>
<dbReference type="Proteomes" id="UP000694865">
    <property type="component" value="Unplaced"/>
</dbReference>
<evidence type="ECO:0000259" key="13">
    <source>
        <dbReference type="PROSITE" id="PS50939"/>
    </source>
</evidence>
<evidence type="ECO:0000256" key="12">
    <source>
        <dbReference type="SAM" id="Phobius"/>
    </source>
</evidence>
<dbReference type="InterPro" id="IPR006593">
    <property type="entry name" value="Cyt_b561/ferric_Rdtase_TM"/>
</dbReference>
<evidence type="ECO:0000313" key="15">
    <source>
        <dbReference type="RefSeq" id="XP_002738253.2"/>
    </source>
</evidence>
<sequence length="236" mass="26269">MADEKTEVRLSSAKNTHNSVLISFSAFLGMVAHLVAIVFCGTIIYHAWPGSSLFSWHPTLMSVAFAFLVLEAIMFFSPESTLLPKAMRKTKVRYHWINNVTGLVCALAGVITIVSNKYMNNKPHFTTWHGLLGIITVGYCAMQCIAGSFMLYPKMISQYVKLSDLKLYHATSGVMMFTLACGTMVLGIFSNWFVSQASDTVFYMCLFCPGILALVVTNQVTQAYLPKAFKKRSQQI</sequence>
<dbReference type="Pfam" id="PF03188">
    <property type="entry name" value="Cytochrom_B561"/>
    <property type="match status" value="1"/>
</dbReference>
<dbReference type="GeneID" id="100378629"/>
<dbReference type="PANTHER" id="PTHR15422:SF45">
    <property type="entry name" value="CYTOCHROME B561 DOMAIN-CONTAINING PROTEIN"/>
    <property type="match status" value="1"/>
</dbReference>
<keyword evidence="7" id="KW-0249">Electron transport</keyword>
<dbReference type="PANTHER" id="PTHR15422">
    <property type="entry name" value="OS05G0565100 PROTEIN"/>
    <property type="match status" value="1"/>
</dbReference>
<keyword evidence="9" id="KW-0408">Iron</keyword>
<evidence type="ECO:0000256" key="5">
    <source>
        <dbReference type="ARBA" id="ARBA00022692"/>
    </source>
</evidence>
<keyword evidence="3" id="KW-0813">Transport</keyword>
<name>A0ABM0GVJ8_SACKO</name>
<dbReference type="PROSITE" id="PS50939">
    <property type="entry name" value="CYTOCHROME_B561"/>
    <property type="match status" value="1"/>
</dbReference>
<feature type="domain" description="Cytochrome b561" evidence="13">
    <location>
        <begin position="24"/>
        <end position="225"/>
    </location>
</feature>
<comment type="subcellular location">
    <subcellularLocation>
        <location evidence="2">Membrane</location>
        <topology evidence="2">Multi-pass membrane protein</topology>
    </subcellularLocation>
</comment>
<feature type="transmembrane region" description="Helical" evidence="12">
    <location>
        <begin position="21"/>
        <end position="48"/>
    </location>
</feature>
<feature type="transmembrane region" description="Helical" evidence="12">
    <location>
        <begin position="200"/>
        <end position="225"/>
    </location>
</feature>
<evidence type="ECO:0000256" key="2">
    <source>
        <dbReference type="ARBA" id="ARBA00004141"/>
    </source>
</evidence>
<feature type="transmembrane region" description="Helical" evidence="12">
    <location>
        <begin position="54"/>
        <end position="76"/>
    </location>
</feature>
<dbReference type="RefSeq" id="XP_002738253.2">
    <property type="nucleotide sequence ID" value="XM_002738207.2"/>
</dbReference>
<protein>
    <recommendedName>
        <fullName evidence="11">ascorbate ferrireductase (transmembrane)</fullName>
        <ecNumber evidence="11">7.2.1.3</ecNumber>
    </recommendedName>
</protein>
<gene>
    <name evidence="15" type="primary">LOC100378629</name>
</gene>
<keyword evidence="10 12" id="KW-0472">Membrane</keyword>
<feature type="transmembrane region" description="Helical" evidence="12">
    <location>
        <begin position="127"/>
        <end position="152"/>
    </location>
</feature>
<reference evidence="15" key="1">
    <citation type="submission" date="2025-08" db="UniProtKB">
        <authorList>
            <consortium name="RefSeq"/>
        </authorList>
    </citation>
    <scope>IDENTIFICATION</scope>
    <source>
        <tissue evidence="15">Testes</tissue>
    </source>
</reference>
<evidence type="ECO:0000256" key="10">
    <source>
        <dbReference type="ARBA" id="ARBA00023136"/>
    </source>
</evidence>
<evidence type="ECO:0000256" key="8">
    <source>
        <dbReference type="ARBA" id="ARBA00022989"/>
    </source>
</evidence>
<evidence type="ECO:0000256" key="11">
    <source>
        <dbReference type="ARBA" id="ARBA00024225"/>
    </source>
</evidence>
<feature type="transmembrane region" description="Helical" evidence="12">
    <location>
        <begin position="173"/>
        <end position="194"/>
    </location>
</feature>
<evidence type="ECO:0000256" key="1">
    <source>
        <dbReference type="ARBA" id="ARBA00001970"/>
    </source>
</evidence>
<evidence type="ECO:0000256" key="6">
    <source>
        <dbReference type="ARBA" id="ARBA00022723"/>
    </source>
</evidence>
<keyword evidence="6" id="KW-0479">Metal-binding</keyword>
<evidence type="ECO:0000256" key="9">
    <source>
        <dbReference type="ARBA" id="ARBA00023004"/>
    </source>
</evidence>
<keyword evidence="5 12" id="KW-0812">Transmembrane</keyword>
<keyword evidence="14" id="KW-1185">Reference proteome</keyword>
<evidence type="ECO:0000313" key="14">
    <source>
        <dbReference type="Proteomes" id="UP000694865"/>
    </source>
</evidence>
<evidence type="ECO:0000256" key="7">
    <source>
        <dbReference type="ARBA" id="ARBA00022982"/>
    </source>
</evidence>
<keyword evidence="8 12" id="KW-1133">Transmembrane helix</keyword>
<feature type="transmembrane region" description="Helical" evidence="12">
    <location>
        <begin position="96"/>
        <end position="115"/>
    </location>
</feature>
<proteinExistence type="predicted"/>
<accession>A0ABM0GVJ8</accession>
<organism evidence="14 15">
    <name type="scientific">Saccoglossus kowalevskii</name>
    <name type="common">Acorn worm</name>
    <dbReference type="NCBI Taxonomy" id="10224"/>
    <lineage>
        <taxon>Eukaryota</taxon>
        <taxon>Metazoa</taxon>
        <taxon>Hemichordata</taxon>
        <taxon>Enteropneusta</taxon>
        <taxon>Harrimaniidae</taxon>
        <taxon>Saccoglossus</taxon>
    </lineage>
</organism>
<comment type="cofactor">
    <cofactor evidence="1">
        <name>heme b</name>
        <dbReference type="ChEBI" id="CHEBI:60344"/>
    </cofactor>
</comment>
<dbReference type="InterPro" id="IPR045150">
    <property type="entry name" value="CYB561D1/2"/>
</dbReference>
<evidence type="ECO:0000256" key="4">
    <source>
        <dbReference type="ARBA" id="ARBA00022617"/>
    </source>
</evidence>
<keyword evidence="4" id="KW-0349">Heme</keyword>